<name>A0ABD1N4N6_9FABA</name>
<accession>A0ABD1N4N6</accession>
<feature type="chain" id="PRO_5044871669" description="FAS1 domain-containing protein" evidence="2">
    <location>
        <begin position="31"/>
        <end position="452"/>
    </location>
</feature>
<reference evidence="4 5" key="1">
    <citation type="submission" date="2024-08" db="EMBL/GenBank/DDBJ databases">
        <title>Insights into the chromosomal genome structure of Flemingia macrophylla.</title>
        <authorList>
            <person name="Ding Y."/>
            <person name="Zhao Y."/>
            <person name="Bi W."/>
            <person name="Wu M."/>
            <person name="Zhao G."/>
            <person name="Gong Y."/>
            <person name="Li W."/>
            <person name="Zhang P."/>
        </authorList>
    </citation>
    <scope>NUCLEOTIDE SEQUENCE [LARGE SCALE GENOMIC DNA]</scope>
    <source>
        <strain evidence="4">DYQJB</strain>
        <tissue evidence="4">Leaf</tissue>
    </source>
</reference>
<dbReference type="Proteomes" id="UP001603857">
    <property type="component" value="Unassembled WGS sequence"/>
</dbReference>
<dbReference type="InterPro" id="IPR036378">
    <property type="entry name" value="FAS1_dom_sf"/>
</dbReference>
<evidence type="ECO:0000256" key="1">
    <source>
        <dbReference type="ARBA" id="ARBA00007843"/>
    </source>
</evidence>
<sequence>MENSSSFSLRFVLLFAVSFAAILSGPKVTATEGYEAPFTPSTVQPTKQDSQEHSFFSHTALLPPILSHLGFHQLATAAPSLSDASNSGSSAWSGPSTVFAPSDASLRTCFSCSLPSLLREHIVPGLFTIDYLRKLAFGTKIETLSPGRCVTVTSDILHPNSNPINNTAIAKVFVGGMEITQPDLFNNGMVVVHGLQGFVSPLSPFSCDVERMNSLSFPFHPDHRSGHHGHSHSQHHHHFHPNSATVQPAVMRLMLRDAMLRLRNNGFSILALAMKVKYAELVTLNNMTVFAVDDLSIFAGSHSYISNVRFHIVPNHYLSIADLEKLPVGTALPTLERGQPLLITTGGGETQAPMRINYVRVKVADVIRNVKIVVHSVYLPFPHINPVAAAYDTMLGGEGVSEGAGNIADSAEPTTAQGTCSVLDDGRPSCGVSPMPQVQVKPMVEIEDHHGL</sequence>
<dbReference type="InterPro" id="IPR000782">
    <property type="entry name" value="FAS1_domain"/>
</dbReference>
<evidence type="ECO:0000313" key="4">
    <source>
        <dbReference type="EMBL" id="KAL2343026.1"/>
    </source>
</evidence>
<evidence type="ECO:0000313" key="5">
    <source>
        <dbReference type="Proteomes" id="UP001603857"/>
    </source>
</evidence>
<protein>
    <recommendedName>
        <fullName evidence="3">FAS1 domain-containing protein</fullName>
    </recommendedName>
</protein>
<gene>
    <name evidence="4" type="ORF">Fmac_004311</name>
</gene>
<dbReference type="EMBL" id="JBGMDY010000002">
    <property type="protein sequence ID" value="KAL2343026.1"/>
    <property type="molecule type" value="Genomic_DNA"/>
</dbReference>
<evidence type="ECO:0000256" key="2">
    <source>
        <dbReference type="SAM" id="SignalP"/>
    </source>
</evidence>
<keyword evidence="5" id="KW-1185">Reference proteome</keyword>
<proteinExistence type="inferred from homology"/>
<feature type="domain" description="FAS1" evidence="3">
    <location>
        <begin position="288"/>
        <end position="383"/>
    </location>
</feature>
<feature type="signal peptide" evidence="2">
    <location>
        <begin position="1"/>
        <end position="30"/>
    </location>
</feature>
<dbReference type="PANTHER" id="PTHR33985">
    <property type="entry name" value="OS02G0491300 PROTEIN-RELATED"/>
    <property type="match status" value="1"/>
</dbReference>
<dbReference type="SMART" id="SM00554">
    <property type="entry name" value="FAS1"/>
    <property type="match status" value="2"/>
</dbReference>
<organism evidence="4 5">
    <name type="scientific">Flemingia macrophylla</name>
    <dbReference type="NCBI Taxonomy" id="520843"/>
    <lineage>
        <taxon>Eukaryota</taxon>
        <taxon>Viridiplantae</taxon>
        <taxon>Streptophyta</taxon>
        <taxon>Embryophyta</taxon>
        <taxon>Tracheophyta</taxon>
        <taxon>Spermatophyta</taxon>
        <taxon>Magnoliopsida</taxon>
        <taxon>eudicotyledons</taxon>
        <taxon>Gunneridae</taxon>
        <taxon>Pentapetalae</taxon>
        <taxon>rosids</taxon>
        <taxon>fabids</taxon>
        <taxon>Fabales</taxon>
        <taxon>Fabaceae</taxon>
        <taxon>Papilionoideae</taxon>
        <taxon>50 kb inversion clade</taxon>
        <taxon>NPAAA clade</taxon>
        <taxon>indigoferoid/millettioid clade</taxon>
        <taxon>Phaseoleae</taxon>
        <taxon>Flemingia</taxon>
    </lineage>
</organism>
<keyword evidence="2" id="KW-0732">Signal</keyword>
<dbReference type="InterPro" id="IPR052806">
    <property type="entry name" value="Fasciclin-like_AGP"/>
</dbReference>
<dbReference type="AlphaFoldDB" id="A0ABD1N4N6"/>
<dbReference type="PANTHER" id="PTHR33985:SF2">
    <property type="entry name" value="EXPRESSED PROTEIN"/>
    <property type="match status" value="1"/>
</dbReference>
<dbReference type="Gene3D" id="2.30.180.10">
    <property type="entry name" value="FAS1 domain"/>
    <property type="match status" value="1"/>
</dbReference>
<comment type="similarity">
    <text evidence="1">Belongs to the fasciclin-like AGP family.</text>
</comment>
<evidence type="ECO:0000259" key="3">
    <source>
        <dbReference type="SMART" id="SM00554"/>
    </source>
</evidence>
<comment type="caution">
    <text evidence="4">The sequence shown here is derived from an EMBL/GenBank/DDBJ whole genome shotgun (WGS) entry which is preliminary data.</text>
</comment>
<feature type="domain" description="FAS1" evidence="3">
    <location>
        <begin position="97"/>
        <end position="202"/>
    </location>
</feature>
<dbReference type="SUPFAM" id="SSF82153">
    <property type="entry name" value="FAS1 domain"/>
    <property type="match status" value="2"/>
</dbReference>